<feature type="domain" description="DZANK-type" evidence="1">
    <location>
        <begin position="229"/>
        <end position="276"/>
    </location>
</feature>
<dbReference type="HOGENOM" id="CLU_923210_0_0_2"/>
<dbReference type="STRING" id="420247.Msm_0258"/>
<accession>A5UJT5</accession>
<dbReference type="Proteomes" id="UP000001992">
    <property type="component" value="Chromosome"/>
</dbReference>
<dbReference type="BioCyc" id="MSMI420247:GHWZ-259-MONOMER"/>
<dbReference type="InterPro" id="IPR025874">
    <property type="entry name" value="DZR"/>
</dbReference>
<evidence type="ECO:0000259" key="1">
    <source>
        <dbReference type="Pfam" id="PF12773"/>
    </source>
</evidence>
<evidence type="ECO:0000313" key="3">
    <source>
        <dbReference type="Proteomes" id="UP000001992"/>
    </source>
</evidence>
<gene>
    <name evidence="2" type="ordered locus">Msm_0258</name>
</gene>
<evidence type="ECO:0000313" key="2">
    <source>
        <dbReference type="EMBL" id="ABQ86463.1"/>
    </source>
</evidence>
<dbReference type="KEGG" id="msi:Msm_0258"/>
<name>A5UJT5_METS3</name>
<protein>
    <recommendedName>
        <fullName evidence="1">DZANK-type domain-containing protein</fullName>
    </recommendedName>
</protein>
<dbReference type="Pfam" id="PF12773">
    <property type="entry name" value="DZR"/>
    <property type="match status" value="1"/>
</dbReference>
<proteinExistence type="predicted"/>
<dbReference type="PATRIC" id="fig|420247.28.peg.261"/>
<dbReference type="eggNOG" id="arCOG01917">
    <property type="taxonomic scope" value="Archaea"/>
</dbReference>
<dbReference type="EMBL" id="CP000678">
    <property type="protein sequence ID" value="ABQ86463.1"/>
    <property type="molecule type" value="Genomic_DNA"/>
</dbReference>
<reference evidence="2 3" key="1">
    <citation type="journal article" date="2007" name="Proc. Natl. Acad. Sci. U.S.A.">
        <title>Genomic and metabolic adaptations of Methanobrevibacter smithii to the human gut.</title>
        <authorList>
            <person name="Samuel B.S."/>
            <person name="Hansen E.E."/>
            <person name="Manchester J.K."/>
            <person name="Coutinho P.M."/>
            <person name="Henrissat B."/>
            <person name="Fulton R."/>
            <person name="Latreille P."/>
            <person name="Kim K."/>
            <person name="Wilson R.K."/>
            <person name="Gordon J.I."/>
        </authorList>
    </citation>
    <scope>NUCLEOTIDE SEQUENCE [LARGE SCALE GENOMIC DNA]</scope>
    <source>
        <strain evidence="3">ATCC 35061 / DSM 861 / OCM 144 / PS</strain>
    </source>
</reference>
<sequence length="301" mass="34386">MMMHMVLQNYCGNCGKRLSLNEEYCKGCGARTAFVDAGDDYMFTLPIYDIGFFDLDIDFSPYIESTRKDLKYEVCSCGYLNLKENDYCYHCGVKRTHSKLRRIFKSQPKPTFSFTTVSCECGHVNSKENLFCEMCGKKLVEDEETPLKDLYSNFEFECDYPIFCFCGQENDEFSQFCSNCGFPLDNFEKTDGNIQKLCFCSTLNDVTADFCVDCGIDLKNENKALICVCGTKNPISAKFCSSCDRQLNPKRFVKSKLVCSCGKIVDYDVEFCPNCGKNIKKAMNRKIKLSNAGRSIRNVFR</sequence>
<dbReference type="AlphaFoldDB" id="A5UJT5"/>
<organism evidence="2 3">
    <name type="scientific">Methanobrevibacter smithii (strain ATCC 35061 / DSM 861 / OCM 144 / PS)</name>
    <dbReference type="NCBI Taxonomy" id="420247"/>
    <lineage>
        <taxon>Archaea</taxon>
        <taxon>Methanobacteriati</taxon>
        <taxon>Methanobacteriota</taxon>
        <taxon>Methanomada group</taxon>
        <taxon>Methanobacteria</taxon>
        <taxon>Methanobacteriales</taxon>
        <taxon>Methanobacteriaceae</taxon>
        <taxon>Methanobrevibacter</taxon>
    </lineage>
</organism>
<dbReference type="EnsemblBacteria" id="ABQ86463">
    <property type="protein sequence ID" value="ABQ86463"/>
    <property type="gene ID" value="Msm_0258"/>
</dbReference>
<keyword evidence="3" id="KW-1185">Reference proteome</keyword>